<dbReference type="Proteomes" id="UP001497416">
    <property type="component" value="Unassembled WGS sequence"/>
</dbReference>
<dbReference type="EMBL" id="CAXIXY010000003">
    <property type="protein sequence ID" value="CAL2075280.1"/>
    <property type="molecule type" value="Genomic_DNA"/>
</dbReference>
<organism evidence="1 2">
    <name type="scientific">Tenacibaculum platacis</name>
    <dbReference type="NCBI Taxonomy" id="3137852"/>
    <lineage>
        <taxon>Bacteria</taxon>
        <taxon>Pseudomonadati</taxon>
        <taxon>Bacteroidota</taxon>
        <taxon>Flavobacteriia</taxon>
        <taxon>Flavobacteriales</taxon>
        <taxon>Flavobacteriaceae</taxon>
        <taxon>Tenacibaculum</taxon>
    </lineage>
</organism>
<reference evidence="1 2" key="1">
    <citation type="submission" date="2024-05" db="EMBL/GenBank/DDBJ databases">
        <authorList>
            <person name="Duchaud E."/>
        </authorList>
    </citation>
    <scope>NUCLEOTIDE SEQUENCE [LARGE SCALE GENOMIC DNA]</scope>
    <source>
        <strain evidence="1">Ena-SAMPLE-TAB-13-05-2024-13:56:06:370-140302</strain>
    </source>
</reference>
<dbReference type="InterPro" id="IPR039498">
    <property type="entry name" value="NTP_transf_5"/>
</dbReference>
<name>A0ABP1ECM1_9FLAO</name>
<dbReference type="RefSeq" id="WP_348709651.1">
    <property type="nucleotide sequence ID" value="NZ_CAXIXY010000003.1"/>
</dbReference>
<accession>A0ABP1ECM1</accession>
<evidence type="ECO:0008006" key="3">
    <source>
        <dbReference type="Google" id="ProtNLM"/>
    </source>
</evidence>
<gene>
    <name evidence="1" type="ORF">T190607A01A_10164</name>
</gene>
<dbReference type="Pfam" id="PF14907">
    <property type="entry name" value="NTP_transf_5"/>
    <property type="match status" value="1"/>
</dbReference>
<sequence length="354" mass="41516">MTYKDTLFFVGKCLTINHEDHNKIIVENLLQQQTIDWDNVVKVSTSHYVFPALYCNLKRANFLHYLPEDLVGYMKHITDLNRERNEQIIEQAKEINNILLKNNITPIFLKGTGNLLEGLYNDIAERMVGDIDFLVSKMDYDTAVDLILKNKYSPVMKGDNFFPSEKHYPRLQKENKIAAIEIHKEMTIGNYAKSFNYELIKENVIYKDSICFLGYDDQVKLSIIAKQINDDGNSFNDISLRNANDVFLLSQVTNTSNSINVDNEPLKIPLNNFLATTKIVLNSKSIQFFDTNTSRKYSQKFLDLTENQYLRKKHNKKTKRKIFFMNRLNIILKSFYKKDFTIWLFNRIKKGRQN</sequence>
<evidence type="ECO:0000313" key="1">
    <source>
        <dbReference type="EMBL" id="CAL2075280.1"/>
    </source>
</evidence>
<keyword evidence="2" id="KW-1185">Reference proteome</keyword>
<protein>
    <recommendedName>
        <fullName evidence="3">Nucleotidyltransferase-like protein</fullName>
    </recommendedName>
</protein>
<proteinExistence type="predicted"/>
<evidence type="ECO:0000313" key="2">
    <source>
        <dbReference type="Proteomes" id="UP001497416"/>
    </source>
</evidence>
<comment type="caution">
    <text evidence="1">The sequence shown here is derived from an EMBL/GenBank/DDBJ whole genome shotgun (WGS) entry which is preliminary data.</text>
</comment>